<accession>A0ABQ7SHP5</accession>
<keyword evidence="7" id="KW-0812">Transmembrane</keyword>
<evidence type="ECO:0000256" key="1">
    <source>
        <dbReference type="ARBA" id="ARBA00010617"/>
    </source>
</evidence>
<keyword evidence="2" id="KW-0349">Heme</keyword>
<evidence type="ECO:0000256" key="3">
    <source>
        <dbReference type="ARBA" id="ARBA00022723"/>
    </source>
</evidence>
<evidence type="ECO:0000256" key="6">
    <source>
        <dbReference type="ARBA" id="ARBA00023033"/>
    </source>
</evidence>
<comment type="caution">
    <text evidence="8">The sequence shown here is derived from an EMBL/GenBank/DDBJ whole genome shotgun (WGS) entry which is preliminary data.</text>
</comment>
<keyword evidence="9" id="KW-1185">Reference proteome</keyword>
<keyword evidence="7" id="KW-0472">Membrane</keyword>
<dbReference type="Proteomes" id="UP000826234">
    <property type="component" value="Unassembled WGS sequence"/>
</dbReference>
<proteinExistence type="inferred from homology"/>
<protein>
    <submittedName>
        <fullName evidence="8">Uncharacterized protein</fullName>
    </submittedName>
</protein>
<comment type="similarity">
    <text evidence="1">Belongs to the cytochrome P450 family.</text>
</comment>
<organism evidence="8 9">
    <name type="scientific">Phrynosoma platyrhinos</name>
    <name type="common">Desert horned lizard</name>
    <dbReference type="NCBI Taxonomy" id="52577"/>
    <lineage>
        <taxon>Eukaryota</taxon>
        <taxon>Metazoa</taxon>
        <taxon>Chordata</taxon>
        <taxon>Craniata</taxon>
        <taxon>Vertebrata</taxon>
        <taxon>Euteleostomi</taxon>
        <taxon>Lepidosauria</taxon>
        <taxon>Squamata</taxon>
        <taxon>Bifurcata</taxon>
        <taxon>Unidentata</taxon>
        <taxon>Episquamata</taxon>
        <taxon>Toxicofera</taxon>
        <taxon>Iguania</taxon>
        <taxon>Phrynosomatidae</taxon>
        <taxon>Phrynosomatinae</taxon>
        <taxon>Phrynosoma</taxon>
    </lineage>
</organism>
<evidence type="ECO:0000313" key="9">
    <source>
        <dbReference type="Proteomes" id="UP000826234"/>
    </source>
</evidence>
<keyword evidence="4" id="KW-0560">Oxidoreductase</keyword>
<dbReference type="PANTHER" id="PTHR24289">
    <property type="entry name" value="STEROID 17-ALPHA-HYDROXYLASE/17,20 LYASE"/>
    <property type="match status" value="1"/>
</dbReference>
<evidence type="ECO:0000256" key="7">
    <source>
        <dbReference type="SAM" id="Phobius"/>
    </source>
</evidence>
<dbReference type="EMBL" id="JAIPUX010005290">
    <property type="protein sequence ID" value="KAH0616837.1"/>
    <property type="molecule type" value="Genomic_DNA"/>
</dbReference>
<evidence type="ECO:0000313" key="8">
    <source>
        <dbReference type="EMBL" id="KAH0616837.1"/>
    </source>
</evidence>
<keyword evidence="5" id="KW-0408">Iron</keyword>
<dbReference type="InterPro" id="IPR001128">
    <property type="entry name" value="Cyt_P450"/>
</dbReference>
<name>A0ABQ7SHP5_PHRPL</name>
<feature type="transmembrane region" description="Helical" evidence="7">
    <location>
        <begin position="20"/>
        <end position="38"/>
    </location>
</feature>
<dbReference type="Gene3D" id="1.10.630.10">
    <property type="entry name" value="Cytochrome P450"/>
    <property type="match status" value="1"/>
</dbReference>
<keyword evidence="3" id="KW-0479">Metal-binding</keyword>
<dbReference type="InterPro" id="IPR002401">
    <property type="entry name" value="Cyt_P450_E_grp-I"/>
</dbReference>
<dbReference type="InterPro" id="IPR036396">
    <property type="entry name" value="Cyt_P450_sf"/>
</dbReference>
<evidence type="ECO:0000256" key="5">
    <source>
        <dbReference type="ARBA" id="ARBA00023004"/>
    </source>
</evidence>
<dbReference type="Pfam" id="PF00067">
    <property type="entry name" value="p450"/>
    <property type="match status" value="1"/>
</dbReference>
<dbReference type="PANTHER" id="PTHR24289:SF1">
    <property type="entry name" value="STEROID 17-ALPHA-HYDROXYLASE_17,20 LYASE"/>
    <property type="match status" value="1"/>
</dbReference>
<keyword evidence="7" id="KW-1133">Transmembrane helix</keyword>
<keyword evidence="6" id="KW-0503">Monooxygenase</keyword>
<gene>
    <name evidence="8" type="ORF">JD844_028255</name>
</gene>
<dbReference type="SUPFAM" id="SSF48264">
    <property type="entry name" value="Cytochrome P450"/>
    <property type="match status" value="1"/>
</dbReference>
<evidence type="ECO:0000256" key="4">
    <source>
        <dbReference type="ARBA" id="ARBA00023002"/>
    </source>
</evidence>
<reference evidence="8 9" key="1">
    <citation type="journal article" date="2022" name="Gigascience">
        <title>A chromosome-level genome assembly and annotation of the desert horned lizard, Phrynosoma platyrhinos, provides insight into chromosomal rearrangements among reptiles.</title>
        <authorList>
            <person name="Koochekian N."/>
            <person name="Ascanio A."/>
            <person name="Farleigh K."/>
            <person name="Card D.C."/>
            <person name="Schield D.R."/>
            <person name="Castoe T.A."/>
            <person name="Jezkova T."/>
        </authorList>
    </citation>
    <scope>NUCLEOTIDE SEQUENCE [LARGE SCALE GENOMIC DNA]</scope>
    <source>
        <strain evidence="8">NK-2021</strain>
    </source>
</reference>
<evidence type="ECO:0000256" key="2">
    <source>
        <dbReference type="ARBA" id="ARBA00022617"/>
    </source>
</evidence>
<sequence>MLTSVVVIPAFLSWLWNNFTVLFISLILLALALLLDYVKRRKTCSRCPPGPTPLPFLGNMLDLDRSNPHKSVLHVSIDLPSFPSNLAEKFGPVVLFQAGWQKIVILSGFQVIKEALGPKAEDFIDRPSLPLSTIIGHGTKCEGKSSLCCDKLDI</sequence>
<dbReference type="PRINTS" id="PR00463">
    <property type="entry name" value="EP450I"/>
</dbReference>